<feature type="region of interest" description="Disordered" evidence="1">
    <location>
        <begin position="119"/>
        <end position="141"/>
    </location>
</feature>
<organism evidence="4 5">
    <name type="scientific">Tautonia sociabilis</name>
    <dbReference type="NCBI Taxonomy" id="2080755"/>
    <lineage>
        <taxon>Bacteria</taxon>
        <taxon>Pseudomonadati</taxon>
        <taxon>Planctomycetota</taxon>
        <taxon>Planctomycetia</taxon>
        <taxon>Isosphaerales</taxon>
        <taxon>Isosphaeraceae</taxon>
        <taxon>Tautonia</taxon>
    </lineage>
</organism>
<dbReference type="EMBL" id="RYZH01000004">
    <property type="protein sequence ID" value="RUL89138.1"/>
    <property type="molecule type" value="Genomic_DNA"/>
</dbReference>
<reference evidence="4 5" key="1">
    <citation type="submission" date="2018-12" db="EMBL/GenBank/DDBJ databases">
        <authorList>
            <person name="Toschakov S.V."/>
        </authorList>
    </citation>
    <scope>NUCLEOTIDE SEQUENCE [LARGE SCALE GENOMIC DNA]</scope>
    <source>
        <strain evidence="4 5">GM2012</strain>
    </source>
</reference>
<proteinExistence type="predicted"/>
<dbReference type="Pfam" id="PF13088">
    <property type="entry name" value="BNR_2"/>
    <property type="match status" value="1"/>
</dbReference>
<dbReference type="CDD" id="cd15482">
    <property type="entry name" value="Sialidase_non-viral"/>
    <property type="match status" value="1"/>
</dbReference>
<dbReference type="InterPro" id="IPR036278">
    <property type="entry name" value="Sialidase_sf"/>
</dbReference>
<reference evidence="4 5" key="2">
    <citation type="submission" date="2019-01" db="EMBL/GenBank/DDBJ databases">
        <title>Tautonia sociabilis, a novel thermotolerant planctomycete of Isosphaeraceae family, isolated from a 4000 m deep subterranean habitat.</title>
        <authorList>
            <person name="Kovaleva O.L."/>
            <person name="Elcheninov A.G."/>
            <person name="Van Heerden E."/>
            <person name="Toshchakov S.V."/>
            <person name="Novikov A."/>
            <person name="Bonch-Osmolovskaya E.A."/>
            <person name="Kublanov I.V."/>
        </authorList>
    </citation>
    <scope>NUCLEOTIDE SEQUENCE [LARGE SCALE GENOMIC DNA]</scope>
    <source>
        <strain evidence="4 5">GM2012</strain>
    </source>
</reference>
<evidence type="ECO:0000256" key="1">
    <source>
        <dbReference type="SAM" id="MobiDB-lite"/>
    </source>
</evidence>
<protein>
    <submittedName>
        <fullName evidence="4">Exo-alpha-sialidase</fullName>
    </submittedName>
</protein>
<dbReference type="InterPro" id="IPR011040">
    <property type="entry name" value="Sialidase"/>
</dbReference>
<dbReference type="PANTHER" id="PTHR43752:SF2">
    <property type="entry name" value="BNR_ASP-BOX REPEAT FAMILY PROTEIN"/>
    <property type="match status" value="1"/>
</dbReference>
<dbReference type="PANTHER" id="PTHR43752">
    <property type="entry name" value="BNR/ASP-BOX REPEAT FAMILY PROTEIN"/>
    <property type="match status" value="1"/>
</dbReference>
<dbReference type="SUPFAM" id="SSF50939">
    <property type="entry name" value="Sialidases"/>
    <property type="match status" value="1"/>
</dbReference>
<evidence type="ECO:0000313" key="4">
    <source>
        <dbReference type="EMBL" id="RUL89138.1"/>
    </source>
</evidence>
<gene>
    <name evidence="4" type="ORF">TsocGM_03195</name>
</gene>
<keyword evidence="5" id="KW-1185">Reference proteome</keyword>
<name>A0A432MQ49_9BACT</name>
<feature type="domain" description="Sialidase" evidence="3">
    <location>
        <begin position="166"/>
        <end position="364"/>
    </location>
</feature>
<feature type="signal peptide" evidence="2">
    <location>
        <begin position="1"/>
        <end position="28"/>
    </location>
</feature>
<dbReference type="AlphaFoldDB" id="A0A432MQ49"/>
<dbReference type="Proteomes" id="UP000280296">
    <property type="component" value="Unassembled WGS sequence"/>
</dbReference>
<comment type="caution">
    <text evidence="4">The sequence shown here is derived from an EMBL/GenBank/DDBJ whole genome shotgun (WGS) entry which is preliminary data.</text>
</comment>
<evidence type="ECO:0000256" key="2">
    <source>
        <dbReference type="SAM" id="SignalP"/>
    </source>
</evidence>
<sequence>MVTVSKGGRWAGGLALLAVGLGTGVALAGEGDDGPRVERHVVVYREPGRFAGWPANHGMWAWGDEILVGFSRGTYKDLGSYHHIDRERPEEHLLARSLDGGLTWAVEEPEPLAALAGAAGMRHGTRPPDAPEHRPIPLDEPIDFTHPDLALTLRMEDKDGGASWFSYSYDRGRSWRGPFRLPMLGQPGVMARTDYLVEGPRDCLAMLTASKSDGREGRPFAARTSDGGLSWEFLSYIGPEPEDGYAIMPSTVRTGPTDLVTTIRLRDSERAWIDSYASHDNGRSWEFLSTPEPDGGTGNPPSLVRLPDGRLALVYGLRREPFGIVARLSGDGGRTWSEAITLRDDGGGTDIGYVRSVVRPDGTVLSVYYYHDRSGPDRYLAATIWNPGTP</sequence>
<evidence type="ECO:0000313" key="5">
    <source>
        <dbReference type="Proteomes" id="UP000280296"/>
    </source>
</evidence>
<feature type="chain" id="PRO_5019543279" evidence="2">
    <location>
        <begin position="29"/>
        <end position="390"/>
    </location>
</feature>
<keyword evidence="2" id="KW-0732">Signal</keyword>
<evidence type="ECO:0000259" key="3">
    <source>
        <dbReference type="Pfam" id="PF13088"/>
    </source>
</evidence>
<dbReference type="Gene3D" id="2.120.10.10">
    <property type="match status" value="1"/>
</dbReference>
<accession>A0A432MQ49</accession>